<dbReference type="SUPFAM" id="SSF51658">
    <property type="entry name" value="Xylose isomerase-like"/>
    <property type="match status" value="1"/>
</dbReference>
<dbReference type="RefSeq" id="WP_121877517.1">
    <property type="nucleotide sequence ID" value="NZ_REFJ01000005.1"/>
</dbReference>
<proteinExistence type="predicted"/>
<keyword evidence="2" id="KW-1185">Reference proteome</keyword>
<dbReference type="PANTHER" id="PTHR42194:SF1">
    <property type="entry name" value="UPF0276 PROTEIN HI_1600"/>
    <property type="match status" value="1"/>
</dbReference>
<dbReference type="AlphaFoldDB" id="A0A3M0AI29"/>
<evidence type="ECO:0000313" key="2">
    <source>
        <dbReference type="Proteomes" id="UP000267187"/>
    </source>
</evidence>
<dbReference type="InterPro" id="IPR007801">
    <property type="entry name" value="MbnB/TglH/ChrH"/>
</dbReference>
<dbReference type="Proteomes" id="UP000267187">
    <property type="component" value="Unassembled WGS sequence"/>
</dbReference>
<gene>
    <name evidence="1" type="ORF">DFR27_2222</name>
</gene>
<dbReference type="Gene3D" id="3.20.20.150">
    <property type="entry name" value="Divalent-metal-dependent TIM barrel enzymes"/>
    <property type="match status" value="1"/>
</dbReference>
<dbReference type="InterPro" id="IPR036237">
    <property type="entry name" value="Xyl_isomerase-like_sf"/>
</dbReference>
<dbReference type="OrthoDB" id="9763101at2"/>
<accession>A0A3M0AI29</accession>
<organism evidence="1 2">
    <name type="scientific">Umboniibacter marinipuniceus</name>
    <dbReference type="NCBI Taxonomy" id="569599"/>
    <lineage>
        <taxon>Bacteria</taxon>
        <taxon>Pseudomonadati</taxon>
        <taxon>Pseudomonadota</taxon>
        <taxon>Gammaproteobacteria</taxon>
        <taxon>Cellvibrionales</taxon>
        <taxon>Cellvibrionaceae</taxon>
        <taxon>Umboniibacter</taxon>
    </lineage>
</organism>
<comment type="caution">
    <text evidence="1">The sequence shown here is derived from an EMBL/GenBank/DDBJ whole genome shotgun (WGS) entry which is preliminary data.</text>
</comment>
<dbReference type="EMBL" id="REFJ01000005">
    <property type="protein sequence ID" value="RMA78882.1"/>
    <property type="molecule type" value="Genomic_DNA"/>
</dbReference>
<dbReference type="Pfam" id="PF05114">
    <property type="entry name" value="MbnB_TglH_ChrH"/>
    <property type="match status" value="1"/>
</dbReference>
<evidence type="ECO:0000313" key="1">
    <source>
        <dbReference type="EMBL" id="RMA78882.1"/>
    </source>
</evidence>
<reference evidence="1 2" key="1">
    <citation type="submission" date="2018-10" db="EMBL/GenBank/DDBJ databases">
        <title>Genomic Encyclopedia of Type Strains, Phase IV (KMG-IV): sequencing the most valuable type-strain genomes for metagenomic binning, comparative biology and taxonomic classification.</title>
        <authorList>
            <person name="Goeker M."/>
        </authorList>
    </citation>
    <scope>NUCLEOTIDE SEQUENCE [LARGE SCALE GENOMIC DNA]</scope>
    <source>
        <strain evidence="1 2">DSM 25080</strain>
    </source>
</reference>
<dbReference type="NCBIfam" id="NF003818">
    <property type="entry name" value="PRK05409.1"/>
    <property type="match status" value="1"/>
</dbReference>
<protein>
    <submittedName>
        <fullName evidence="1">Uncharacterized protein</fullName>
    </submittedName>
</protein>
<sequence length="279" mass="31223">MTKFAQVDGVGLGLRRSLITQLQAPGGCDGIDFFELAPENWINLGGRYADKLRWFSDRFPFVCHGLSLNLGGQDPLDFKLLADIKAFLRTHNVKCYSEHLSFCGHQGLLYDLLPIPFTQEAVVHVAERIRVVQDYLEQPIAVENISYYLAPSQELSELAFINAVLQEANCQLMLDINNVYVNSVNHCYDAIDFLAQIPGERIAYAHIAGHADEAEDLKVDTHGAPLIEPVLNLAQHCYGQFGSIPTVLERDFNFPPLAELKLEISAVRRIQEKALVELS</sequence>
<name>A0A3M0AI29_9GAMM</name>
<dbReference type="PANTHER" id="PTHR42194">
    <property type="entry name" value="UPF0276 PROTEIN HI_1600"/>
    <property type="match status" value="1"/>
</dbReference>